<evidence type="ECO:0000313" key="2">
    <source>
        <dbReference type="EMBL" id="MCY1013734.1"/>
    </source>
</evidence>
<dbReference type="RefSeq" id="WP_267777845.1">
    <property type="nucleotide sequence ID" value="NZ_JAPNKE010000002.1"/>
</dbReference>
<evidence type="ECO:0000313" key="3">
    <source>
        <dbReference type="Proteomes" id="UP001150924"/>
    </source>
</evidence>
<accession>A0A9X3F3F4</accession>
<proteinExistence type="predicted"/>
<dbReference type="AlphaFoldDB" id="A0A9X3F3F4"/>
<evidence type="ECO:0000256" key="1">
    <source>
        <dbReference type="SAM" id="MobiDB-lite"/>
    </source>
</evidence>
<sequence length="93" mass="9556">MPRRSRSTSSRVLPTTATRHVPRTPPSAAATLTNAGYAGSPSCCACSSDSMPVSSPRSTSAASTPGPADRPCRSKNFAAPGGCTNTRSSAEWR</sequence>
<keyword evidence="3" id="KW-1185">Reference proteome</keyword>
<organism evidence="2 3">
    <name type="scientific">Nannocystis pusilla</name>
    <dbReference type="NCBI Taxonomy" id="889268"/>
    <lineage>
        <taxon>Bacteria</taxon>
        <taxon>Pseudomonadati</taxon>
        <taxon>Myxococcota</taxon>
        <taxon>Polyangia</taxon>
        <taxon>Nannocystales</taxon>
        <taxon>Nannocystaceae</taxon>
        <taxon>Nannocystis</taxon>
    </lineage>
</organism>
<feature type="compositionally biased region" description="Polar residues" evidence="1">
    <location>
        <begin position="7"/>
        <end position="18"/>
    </location>
</feature>
<feature type="compositionally biased region" description="Polar residues" evidence="1">
    <location>
        <begin position="83"/>
        <end position="93"/>
    </location>
</feature>
<dbReference type="Proteomes" id="UP001150924">
    <property type="component" value="Unassembled WGS sequence"/>
</dbReference>
<feature type="compositionally biased region" description="Low complexity" evidence="1">
    <location>
        <begin position="47"/>
        <end position="67"/>
    </location>
</feature>
<dbReference type="EMBL" id="JAPNKE010000002">
    <property type="protein sequence ID" value="MCY1013734.1"/>
    <property type="molecule type" value="Genomic_DNA"/>
</dbReference>
<feature type="region of interest" description="Disordered" evidence="1">
    <location>
        <begin position="1"/>
        <end position="32"/>
    </location>
</feature>
<feature type="region of interest" description="Disordered" evidence="1">
    <location>
        <begin position="46"/>
        <end position="93"/>
    </location>
</feature>
<protein>
    <submittedName>
        <fullName evidence="2">Uncharacterized protein</fullName>
    </submittedName>
</protein>
<reference evidence="2" key="1">
    <citation type="submission" date="2022-11" db="EMBL/GenBank/DDBJ databases">
        <title>Minimal conservation of predation-associated metabolite biosynthetic gene clusters underscores biosynthetic potential of Myxococcota including descriptions for ten novel species: Archangium lansinium sp. nov., Myxococcus landrumus sp. nov., Nannocystis bai.</title>
        <authorList>
            <person name="Ahearne A."/>
            <person name="Stevens C."/>
            <person name="Phillips K."/>
        </authorList>
    </citation>
    <scope>NUCLEOTIDE SEQUENCE</scope>
    <source>
        <strain evidence="2">Na p29</strain>
    </source>
</reference>
<comment type="caution">
    <text evidence="2">The sequence shown here is derived from an EMBL/GenBank/DDBJ whole genome shotgun (WGS) entry which is preliminary data.</text>
</comment>
<name>A0A9X3F3F4_9BACT</name>
<gene>
    <name evidence="2" type="ORF">OV079_51065</name>
</gene>